<feature type="chain" id="PRO_5030028703" evidence="1">
    <location>
        <begin position="28"/>
        <end position="129"/>
    </location>
</feature>
<evidence type="ECO:0000256" key="1">
    <source>
        <dbReference type="SAM" id="SignalP"/>
    </source>
</evidence>
<sequence length="129" mass="13207">MRRSPVLFSIAAALTAFAIAPAVPAIAATPEQAPACALFAYQPTREGNTLVANGGRTGCLNTATVNVRIVVSQKNAAPKVIGELAQSGTEINLTAKAPCNTGATVEVYTETASSTGAVYRSSSTTFEKC</sequence>
<dbReference type="RefSeq" id="WP_093351934.1">
    <property type="nucleotide sequence ID" value="NZ_FNVB01000009.1"/>
</dbReference>
<evidence type="ECO:0000313" key="4">
    <source>
        <dbReference type="Proteomes" id="UP000199690"/>
    </source>
</evidence>
<accession>A0A1H6E933</accession>
<dbReference type="Proteomes" id="UP000236729">
    <property type="component" value="Unassembled WGS sequence"/>
</dbReference>
<evidence type="ECO:0000313" key="5">
    <source>
        <dbReference type="Proteomes" id="UP000236729"/>
    </source>
</evidence>
<keyword evidence="1" id="KW-0732">Signal</keyword>
<reference evidence="2" key="2">
    <citation type="submission" date="2016-10" db="EMBL/GenBank/DDBJ databases">
        <authorList>
            <person name="de Groot N.N."/>
        </authorList>
    </citation>
    <scope>NUCLEOTIDE SEQUENCE [LARGE SCALE GENOMIC DNA]</scope>
    <source>
        <strain evidence="2">ATCC 20501</strain>
    </source>
</reference>
<dbReference type="AlphaFoldDB" id="A0A1H6E933"/>
<evidence type="ECO:0000313" key="3">
    <source>
        <dbReference type="EMBL" id="SFD45335.1"/>
    </source>
</evidence>
<dbReference type="Proteomes" id="UP000199690">
    <property type="component" value="Unassembled WGS sequence"/>
</dbReference>
<accession>A0A1I1SFS4</accession>
<gene>
    <name evidence="2" type="ORF">SAMN02982929_05827</name>
    <name evidence="3" type="ORF">SAMN05216506_104357</name>
</gene>
<proteinExistence type="predicted"/>
<dbReference type="EMBL" id="FOME01000004">
    <property type="protein sequence ID" value="SFD45335.1"/>
    <property type="molecule type" value="Genomic_DNA"/>
</dbReference>
<evidence type="ECO:0000313" key="2">
    <source>
        <dbReference type="EMBL" id="SEG93444.1"/>
    </source>
</evidence>
<name>A0A1H6E933_9PSEU</name>
<organism evidence="2 5">
    <name type="scientific">Saccharopolyspora kobensis</name>
    <dbReference type="NCBI Taxonomy" id="146035"/>
    <lineage>
        <taxon>Bacteria</taxon>
        <taxon>Bacillati</taxon>
        <taxon>Actinomycetota</taxon>
        <taxon>Actinomycetes</taxon>
        <taxon>Pseudonocardiales</taxon>
        <taxon>Pseudonocardiaceae</taxon>
        <taxon>Saccharopolyspora</taxon>
    </lineage>
</organism>
<reference evidence="4 5" key="1">
    <citation type="submission" date="2016-10" db="EMBL/GenBank/DDBJ databases">
        <authorList>
            <person name="Varghese N."/>
            <person name="Submissions S."/>
        </authorList>
    </citation>
    <scope>NUCLEOTIDE SEQUENCE [LARGE SCALE GENOMIC DNA]</scope>
    <source>
        <strain evidence="5">ATCC 20501</strain>
        <strain evidence="3 4">CGMCC 4.3529</strain>
    </source>
</reference>
<dbReference type="EMBL" id="FNVB01000009">
    <property type="protein sequence ID" value="SEG93444.1"/>
    <property type="molecule type" value="Genomic_DNA"/>
</dbReference>
<keyword evidence="4" id="KW-1185">Reference proteome</keyword>
<protein>
    <submittedName>
        <fullName evidence="2">Uncharacterized protein</fullName>
    </submittedName>
</protein>
<feature type="signal peptide" evidence="1">
    <location>
        <begin position="1"/>
        <end position="27"/>
    </location>
</feature>